<feature type="region of interest" description="Disordered" evidence="1">
    <location>
        <begin position="1"/>
        <end position="38"/>
    </location>
</feature>
<accession>A0ABN3S498</accession>
<feature type="compositionally biased region" description="Basic and acidic residues" evidence="1">
    <location>
        <begin position="100"/>
        <end position="136"/>
    </location>
</feature>
<reference evidence="2 3" key="1">
    <citation type="journal article" date="2019" name="Int. J. Syst. Evol. Microbiol.">
        <title>The Global Catalogue of Microorganisms (GCM) 10K type strain sequencing project: providing services to taxonomists for standard genome sequencing and annotation.</title>
        <authorList>
            <consortium name="The Broad Institute Genomics Platform"/>
            <consortium name="The Broad Institute Genome Sequencing Center for Infectious Disease"/>
            <person name="Wu L."/>
            <person name="Ma J."/>
        </authorList>
    </citation>
    <scope>NUCLEOTIDE SEQUENCE [LARGE SCALE GENOMIC DNA]</scope>
    <source>
        <strain evidence="2 3">JCM 16374</strain>
    </source>
</reference>
<sequence length="197" mass="22126">MTSWSPPGGRPHVTSDCGRSREVVVPADEKEQLRTAAASPEVSARVRLDVPHRVRRQNGVNWKGAAGFVRCPCTAVWRRHAPPSTRGRTMPAGSSRKRERQYEHIKEQAEERGMPERRAKEIAARTVNKERARAGEAKTASRTSLQDPKSAYERGGERSHRGAQGPTRDQLYEEAKKKNVEGRSHMSKEELRKAVGR</sequence>
<protein>
    <recommendedName>
        <fullName evidence="4">Plasmid stabilization protein</fullName>
    </recommendedName>
</protein>
<organism evidence="2 3">
    <name type="scientific">Streptomyces lunalinharesii</name>
    <dbReference type="NCBI Taxonomy" id="333384"/>
    <lineage>
        <taxon>Bacteria</taxon>
        <taxon>Bacillati</taxon>
        <taxon>Actinomycetota</taxon>
        <taxon>Actinomycetes</taxon>
        <taxon>Kitasatosporales</taxon>
        <taxon>Streptomycetaceae</taxon>
        <taxon>Streptomyces</taxon>
    </lineage>
</organism>
<gene>
    <name evidence="2" type="ORF">GCM10009864_41450</name>
</gene>
<feature type="compositionally biased region" description="Basic and acidic residues" evidence="1">
    <location>
        <begin position="150"/>
        <end position="160"/>
    </location>
</feature>
<feature type="compositionally biased region" description="Basic and acidic residues" evidence="1">
    <location>
        <begin position="170"/>
        <end position="197"/>
    </location>
</feature>
<feature type="region of interest" description="Disordered" evidence="1">
    <location>
        <begin position="79"/>
        <end position="197"/>
    </location>
</feature>
<dbReference type="EMBL" id="BAAARK010000012">
    <property type="protein sequence ID" value="GAA2667519.1"/>
    <property type="molecule type" value="Genomic_DNA"/>
</dbReference>
<comment type="caution">
    <text evidence="2">The sequence shown here is derived from an EMBL/GenBank/DDBJ whole genome shotgun (WGS) entry which is preliminary data.</text>
</comment>
<evidence type="ECO:0000313" key="2">
    <source>
        <dbReference type="EMBL" id="GAA2667519.1"/>
    </source>
</evidence>
<name>A0ABN3S498_9ACTN</name>
<evidence type="ECO:0008006" key="4">
    <source>
        <dbReference type="Google" id="ProtNLM"/>
    </source>
</evidence>
<feature type="compositionally biased region" description="Basic and acidic residues" evidence="1">
    <location>
        <begin position="18"/>
        <end position="33"/>
    </location>
</feature>
<dbReference type="Proteomes" id="UP001500994">
    <property type="component" value="Unassembled WGS sequence"/>
</dbReference>
<evidence type="ECO:0000256" key="1">
    <source>
        <dbReference type="SAM" id="MobiDB-lite"/>
    </source>
</evidence>
<evidence type="ECO:0000313" key="3">
    <source>
        <dbReference type="Proteomes" id="UP001500994"/>
    </source>
</evidence>
<keyword evidence="3" id="KW-1185">Reference proteome</keyword>
<proteinExistence type="predicted"/>